<proteinExistence type="predicted"/>
<accession>A0A939FF01</accession>
<feature type="non-terminal residue" evidence="1">
    <location>
        <position position="1"/>
    </location>
</feature>
<sequence>DGKVLDANPDLKAGQKVLVTARGFAKDAKVSAQLADSTAKFDDATANADGTVDKYAFTVPAEIADGDHTLTLSTPAAGSV</sequence>
<comment type="caution">
    <text evidence="1">The sequence shown here is derived from an EMBL/GenBank/DDBJ whole genome shotgun (WGS) entry which is preliminary data.</text>
</comment>
<dbReference type="AlphaFoldDB" id="A0A939FF01"/>
<name>A0A939FF01_9ACTN</name>
<reference evidence="1" key="1">
    <citation type="submission" date="2021-03" db="EMBL/GenBank/DDBJ databases">
        <title>Streptomyces poriferae sp. nov., a novel marine sponge-derived Actinobacteria species with anti-MRSA activity.</title>
        <authorList>
            <person name="Sandoval-Powers M."/>
            <person name="Kralova S."/>
            <person name="Nguyen G.-S."/>
            <person name="Fawwal D."/>
            <person name="Degnes K."/>
            <person name="Klinkenberg G."/>
            <person name="Sletta H."/>
            <person name="Wentzel A."/>
            <person name="Liles M.R."/>
        </authorList>
    </citation>
    <scope>NUCLEOTIDE SEQUENCE</scope>
    <source>
        <strain evidence="1">DSM 41794</strain>
    </source>
</reference>
<gene>
    <name evidence="1" type="ORF">J0695_40210</name>
</gene>
<keyword evidence="2" id="KW-1185">Reference proteome</keyword>
<dbReference type="Proteomes" id="UP000664167">
    <property type="component" value="Unassembled WGS sequence"/>
</dbReference>
<feature type="non-terminal residue" evidence="1">
    <location>
        <position position="80"/>
    </location>
</feature>
<evidence type="ECO:0000313" key="2">
    <source>
        <dbReference type="Proteomes" id="UP000664167"/>
    </source>
</evidence>
<evidence type="ECO:0000313" key="1">
    <source>
        <dbReference type="EMBL" id="MBO0517915.1"/>
    </source>
</evidence>
<dbReference type="EMBL" id="JAFLRJ010000988">
    <property type="protein sequence ID" value="MBO0517915.1"/>
    <property type="molecule type" value="Genomic_DNA"/>
</dbReference>
<organism evidence="1 2">
    <name type="scientific">Streptomyces beijiangensis</name>
    <dbReference type="NCBI Taxonomy" id="163361"/>
    <lineage>
        <taxon>Bacteria</taxon>
        <taxon>Bacillati</taxon>
        <taxon>Actinomycetota</taxon>
        <taxon>Actinomycetes</taxon>
        <taxon>Kitasatosporales</taxon>
        <taxon>Streptomycetaceae</taxon>
        <taxon>Streptomyces</taxon>
    </lineage>
</organism>
<dbReference type="RefSeq" id="WP_206969760.1">
    <property type="nucleotide sequence ID" value="NZ_JAFLRJ010000988.1"/>
</dbReference>
<protein>
    <submittedName>
        <fullName evidence="1">Uncharacterized protein</fullName>
    </submittedName>
</protein>